<feature type="chain" id="PRO_5012628497" evidence="2">
    <location>
        <begin position="24"/>
        <end position="171"/>
    </location>
</feature>
<organism evidence="3 4">
    <name type="scientific">Paractinoplanes atraurantiacus</name>
    <dbReference type="NCBI Taxonomy" id="1036182"/>
    <lineage>
        <taxon>Bacteria</taxon>
        <taxon>Bacillati</taxon>
        <taxon>Actinomycetota</taxon>
        <taxon>Actinomycetes</taxon>
        <taxon>Micromonosporales</taxon>
        <taxon>Micromonosporaceae</taxon>
        <taxon>Paractinoplanes</taxon>
    </lineage>
</organism>
<proteinExistence type="predicted"/>
<reference evidence="3 4" key="1">
    <citation type="submission" date="2017-09" db="EMBL/GenBank/DDBJ databases">
        <authorList>
            <person name="Ehlers B."/>
            <person name="Leendertz F.H."/>
        </authorList>
    </citation>
    <scope>NUCLEOTIDE SEQUENCE [LARGE SCALE GENOMIC DNA]</scope>
    <source>
        <strain evidence="3 4">CGMCC 4.6857</strain>
    </source>
</reference>
<feature type="compositionally biased region" description="Low complexity" evidence="1">
    <location>
        <begin position="26"/>
        <end position="42"/>
    </location>
</feature>
<dbReference type="AlphaFoldDB" id="A0A285HIP2"/>
<dbReference type="EMBL" id="OBDY01000004">
    <property type="protein sequence ID" value="SNY35524.1"/>
    <property type="molecule type" value="Genomic_DNA"/>
</dbReference>
<sequence length="171" mass="16931">MRLALPALAAASLLSLAACSGGAADEAPAGQAPAATPGASVAPAPPAPVDPSAAASADAALGGDTEAICAQAGRVSTAFGETFIADLKLQIDAASQGATAKQQADQKIERDVTSYSYALADMAKLTTDPALKKALTDMSKQVTALKGDLTKINAEKMSQITGTLDKACGKG</sequence>
<evidence type="ECO:0000313" key="3">
    <source>
        <dbReference type="EMBL" id="SNY35524.1"/>
    </source>
</evidence>
<feature type="region of interest" description="Disordered" evidence="1">
    <location>
        <begin position="26"/>
        <end position="56"/>
    </location>
</feature>
<dbReference type="RefSeq" id="WP_101536185.1">
    <property type="nucleotide sequence ID" value="NZ_OBDY01000004.1"/>
</dbReference>
<evidence type="ECO:0000256" key="1">
    <source>
        <dbReference type="SAM" id="MobiDB-lite"/>
    </source>
</evidence>
<feature type="signal peptide" evidence="2">
    <location>
        <begin position="1"/>
        <end position="23"/>
    </location>
</feature>
<dbReference type="Proteomes" id="UP000219612">
    <property type="component" value="Unassembled WGS sequence"/>
</dbReference>
<dbReference type="OrthoDB" id="3298312at2"/>
<dbReference type="PROSITE" id="PS51257">
    <property type="entry name" value="PROKAR_LIPOPROTEIN"/>
    <property type="match status" value="1"/>
</dbReference>
<name>A0A285HIP2_9ACTN</name>
<evidence type="ECO:0000313" key="4">
    <source>
        <dbReference type="Proteomes" id="UP000219612"/>
    </source>
</evidence>
<gene>
    <name evidence="3" type="ORF">SAMN05421748_104447</name>
</gene>
<keyword evidence="4" id="KW-1185">Reference proteome</keyword>
<evidence type="ECO:0000256" key="2">
    <source>
        <dbReference type="SAM" id="SignalP"/>
    </source>
</evidence>
<protein>
    <submittedName>
        <fullName evidence="3">Uncharacterized protein</fullName>
    </submittedName>
</protein>
<keyword evidence="2" id="KW-0732">Signal</keyword>
<accession>A0A285HIP2</accession>